<evidence type="ECO:0000259" key="8">
    <source>
        <dbReference type="Pfam" id="PF00482"/>
    </source>
</evidence>
<organism evidence="9 10">
    <name type="scientific">Streptococcus merionis</name>
    <dbReference type="NCBI Taxonomy" id="400065"/>
    <lineage>
        <taxon>Bacteria</taxon>
        <taxon>Bacillati</taxon>
        <taxon>Bacillota</taxon>
        <taxon>Bacilli</taxon>
        <taxon>Lactobacillales</taxon>
        <taxon>Streptococcaceae</taxon>
        <taxon>Streptococcus</taxon>
    </lineage>
</organism>
<comment type="similarity">
    <text evidence="2">Belongs to the GSP F family.</text>
</comment>
<protein>
    <submittedName>
        <fullName evidence="9">Type II secretory pathway, component PulF</fullName>
    </submittedName>
</protein>
<evidence type="ECO:0000256" key="7">
    <source>
        <dbReference type="SAM" id="Phobius"/>
    </source>
</evidence>
<dbReference type="InterPro" id="IPR003004">
    <property type="entry name" value="GspF/PilC"/>
</dbReference>
<dbReference type="AlphaFoldDB" id="A0A239T0D3"/>
<dbReference type="Pfam" id="PF00482">
    <property type="entry name" value="T2SSF"/>
    <property type="match status" value="2"/>
</dbReference>
<dbReference type="NCBIfam" id="NF041012">
    <property type="entry name" value="T4P_ComGB"/>
    <property type="match status" value="1"/>
</dbReference>
<sequence>MQQDISLSANGKAKKLKLLRQKKVIALFNNLFSSGFNLTEIIDFLKRSQLLSDPYTDVMQEGLVAGQPFSAIMQRLGFSDQVVTQLSLAELHGNLSLCLEKIEAYLSQVLVVRKKLIEVATYPVILLGFLVLLMLGLKNYLLPQLSDGNLATVLIGHFPTIFLGSFVLLLVAILGLKLWLKQTAHLPVVRFLAKLPGIGRLVRLYLTGYYAREWGNLIGQGLEMTQILNIMVQQPSRLFAEIGQDMLKSLSNGQAFHDKVKDYSFFEKELSLMIEYGEAKSKLGQELDIYAQDCWDRFFTKVNQLMQLIQPLIFIFVALIIVLIYAAMLLPIYNNMEVPI</sequence>
<evidence type="ECO:0000256" key="4">
    <source>
        <dbReference type="ARBA" id="ARBA00022692"/>
    </source>
</evidence>
<dbReference type="EMBL" id="LT906439">
    <property type="protein sequence ID" value="SNU91201.1"/>
    <property type="molecule type" value="Genomic_DNA"/>
</dbReference>
<keyword evidence="4 7" id="KW-0812">Transmembrane</keyword>
<keyword evidence="5 7" id="KW-1133">Transmembrane helix</keyword>
<dbReference type="Proteomes" id="UP000215185">
    <property type="component" value="Chromosome 1"/>
</dbReference>
<dbReference type="STRING" id="1123308.GCA_000380085_01653"/>
<evidence type="ECO:0000313" key="10">
    <source>
        <dbReference type="Proteomes" id="UP000215185"/>
    </source>
</evidence>
<dbReference type="InterPro" id="IPR047692">
    <property type="entry name" value="T4P_ComGB"/>
</dbReference>
<dbReference type="GO" id="GO:0005886">
    <property type="term" value="C:plasma membrane"/>
    <property type="evidence" value="ECO:0007669"/>
    <property type="project" value="UniProtKB-SubCell"/>
</dbReference>
<evidence type="ECO:0000256" key="1">
    <source>
        <dbReference type="ARBA" id="ARBA00004651"/>
    </source>
</evidence>
<proteinExistence type="inferred from homology"/>
<gene>
    <name evidence="9" type="primary">gspF</name>
    <name evidence="9" type="ORF">SAMEA4412692_02210</name>
</gene>
<dbReference type="KEGG" id="smen:SAMEA4412692_2210"/>
<feature type="transmembrane region" description="Helical" evidence="7">
    <location>
        <begin position="157"/>
        <end position="180"/>
    </location>
</feature>
<evidence type="ECO:0000256" key="3">
    <source>
        <dbReference type="ARBA" id="ARBA00022475"/>
    </source>
</evidence>
<reference evidence="9 10" key="1">
    <citation type="submission" date="2017-06" db="EMBL/GenBank/DDBJ databases">
        <authorList>
            <consortium name="Pathogen Informatics"/>
        </authorList>
    </citation>
    <scope>NUCLEOTIDE SEQUENCE [LARGE SCALE GENOMIC DNA]</scope>
    <source>
        <strain evidence="9 10">NCTC13788</strain>
    </source>
</reference>
<dbReference type="Gene3D" id="1.20.81.30">
    <property type="entry name" value="Type II secretion system (T2SS), domain F"/>
    <property type="match status" value="2"/>
</dbReference>
<name>A0A239T0D3_9STRE</name>
<dbReference type="PANTHER" id="PTHR30012:SF0">
    <property type="entry name" value="TYPE II SECRETION SYSTEM PROTEIN F-RELATED"/>
    <property type="match status" value="1"/>
</dbReference>
<dbReference type="PRINTS" id="PR00812">
    <property type="entry name" value="BCTERIALGSPF"/>
</dbReference>
<accession>A0A239T0D3</accession>
<comment type="subcellular location">
    <subcellularLocation>
        <location evidence="1">Cell membrane</location>
        <topology evidence="1">Multi-pass membrane protein</topology>
    </subcellularLocation>
</comment>
<keyword evidence="6 7" id="KW-0472">Membrane</keyword>
<feature type="domain" description="Type II secretion system protein GspF" evidence="8">
    <location>
        <begin position="27"/>
        <end position="143"/>
    </location>
</feature>
<evidence type="ECO:0000256" key="6">
    <source>
        <dbReference type="ARBA" id="ARBA00023136"/>
    </source>
</evidence>
<dbReference type="eggNOG" id="COG1459">
    <property type="taxonomic scope" value="Bacteria"/>
</dbReference>
<evidence type="ECO:0000256" key="2">
    <source>
        <dbReference type="ARBA" id="ARBA00005745"/>
    </source>
</evidence>
<dbReference type="InterPro" id="IPR042094">
    <property type="entry name" value="T2SS_GspF_sf"/>
</dbReference>
<keyword evidence="10" id="KW-1185">Reference proteome</keyword>
<keyword evidence="3" id="KW-1003">Cell membrane</keyword>
<dbReference type="InterPro" id="IPR018076">
    <property type="entry name" value="T2SS_GspF_dom"/>
</dbReference>
<evidence type="ECO:0000256" key="5">
    <source>
        <dbReference type="ARBA" id="ARBA00022989"/>
    </source>
</evidence>
<dbReference type="PANTHER" id="PTHR30012">
    <property type="entry name" value="GENERAL SECRETION PATHWAY PROTEIN"/>
    <property type="match status" value="1"/>
</dbReference>
<feature type="transmembrane region" description="Helical" evidence="7">
    <location>
        <begin position="312"/>
        <end position="333"/>
    </location>
</feature>
<feature type="transmembrane region" description="Helical" evidence="7">
    <location>
        <begin position="116"/>
        <end position="137"/>
    </location>
</feature>
<feature type="domain" description="Type II secretion system protein GspF" evidence="8">
    <location>
        <begin position="211"/>
        <end position="331"/>
    </location>
</feature>
<evidence type="ECO:0000313" key="9">
    <source>
        <dbReference type="EMBL" id="SNU91201.1"/>
    </source>
</evidence>